<evidence type="ECO:0000313" key="1">
    <source>
        <dbReference type="EMBL" id="MCW8109144.1"/>
    </source>
</evidence>
<dbReference type="InterPro" id="IPR003738">
    <property type="entry name" value="SRAP"/>
</dbReference>
<protein>
    <submittedName>
        <fullName evidence="1">SOS response-associated peptidase family protein</fullName>
    </submittedName>
</protein>
<dbReference type="RefSeq" id="WP_265617891.1">
    <property type="nucleotide sequence ID" value="NZ_JAPFRD010000011.1"/>
</dbReference>
<accession>A0ABT3P8U7</accession>
<dbReference type="SUPFAM" id="SSF143081">
    <property type="entry name" value="BB1717-like"/>
    <property type="match status" value="1"/>
</dbReference>
<name>A0ABT3P8U7_9ALTE</name>
<sequence>MCGFIQRVTDNPTIIDLLEEVGLGDLVPHFAAQSSSLLNFYPAFGGNASRQITSLITAPDNIIDATWWFDCQSDGDSLAIGKRTTFNARNLESGFWRTALKRHRGIVLATAIGESNPVGKSKQHYFMQGRRAFMLGALYRSFDNGKYACAVITRPPHERFSNFHEKSFPFFLPFDKDFIQDWLSGEPLHPASTQELEQPKLHVDLEVTPVKTFKAAEPTGPAHLLEADI</sequence>
<reference evidence="1" key="1">
    <citation type="submission" date="2022-11" db="EMBL/GenBank/DDBJ databases">
        <title>Alteromonas sp. nov., isolated from sea water of the Qingdao.</title>
        <authorList>
            <person name="Wang Q."/>
        </authorList>
    </citation>
    <scope>NUCLEOTIDE SEQUENCE</scope>
    <source>
        <strain evidence="1">ASW11-7</strain>
    </source>
</reference>
<proteinExistence type="predicted"/>
<dbReference type="Proteomes" id="UP001142810">
    <property type="component" value="Unassembled WGS sequence"/>
</dbReference>
<evidence type="ECO:0000313" key="2">
    <source>
        <dbReference type="Proteomes" id="UP001142810"/>
    </source>
</evidence>
<organism evidence="1 2">
    <name type="scientific">Alteromonas aquimaris</name>
    <dbReference type="NCBI Taxonomy" id="2998417"/>
    <lineage>
        <taxon>Bacteria</taxon>
        <taxon>Pseudomonadati</taxon>
        <taxon>Pseudomonadota</taxon>
        <taxon>Gammaproteobacteria</taxon>
        <taxon>Alteromonadales</taxon>
        <taxon>Alteromonadaceae</taxon>
        <taxon>Alteromonas/Salinimonas group</taxon>
        <taxon>Alteromonas</taxon>
    </lineage>
</organism>
<gene>
    <name evidence="1" type="ORF">OPS25_11610</name>
</gene>
<dbReference type="InterPro" id="IPR036590">
    <property type="entry name" value="SRAP-like"/>
</dbReference>
<keyword evidence="2" id="KW-1185">Reference proteome</keyword>
<dbReference type="EMBL" id="JAPFRD010000011">
    <property type="protein sequence ID" value="MCW8109144.1"/>
    <property type="molecule type" value="Genomic_DNA"/>
</dbReference>
<comment type="caution">
    <text evidence="1">The sequence shown here is derived from an EMBL/GenBank/DDBJ whole genome shotgun (WGS) entry which is preliminary data.</text>
</comment>
<dbReference type="Pfam" id="PF02586">
    <property type="entry name" value="SRAP"/>
    <property type="match status" value="1"/>
</dbReference>
<dbReference type="Gene3D" id="3.90.1680.10">
    <property type="entry name" value="SOS response associated peptidase-like"/>
    <property type="match status" value="1"/>
</dbReference>